<dbReference type="EMBL" id="JANVFO010000064">
    <property type="protein sequence ID" value="KAJ3719608.1"/>
    <property type="molecule type" value="Genomic_DNA"/>
</dbReference>
<protein>
    <recommendedName>
        <fullName evidence="1">Protein kinase domain-containing protein</fullName>
    </recommendedName>
</protein>
<accession>A0AA38MW16</accession>
<organism evidence="2 3">
    <name type="scientific">Lentinula guzmanii</name>
    <dbReference type="NCBI Taxonomy" id="2804957"/>
    <lineage>
        <taxon>Eukaryota</taxon>
        <taxon>Fungi</taxon>
        <taxon>Dikarya</taxon>
        <taxon>Basidiomycota</taxon>
        <taxon>Agaricomycotina</taxon>
        <taxon>Agaricomycetes</taxon>
        <taxon>Agaricomycetidae</taxon>
        <taxon>Agaricales</taxon>
        <taxon>Marasmiineae</taxon>
        <taxon>Omphalotaceae</taxon>
        <taxon>Lentinula</taxon>
    </lineage>
</organism>
<dbReference type="Proteomes" id="UP001176059">
    <property type="component" value="Unassembled WGS sequence"/>
</dbReference>
<dbReference type="Pfam" id="PF17667">
    <property type="entry name" value="Pkinase_fungal"/>
    <property type="match status" value="1"/>
</dbReference>
<keyword evidence="3" id="KW-1185">Reference proteome</keyword>
<dbReference type="Gene3D" id="1.10.510.10">
    <property type="entry name" value="Transferase(Phosphotransferase) domain 1"/>
    <property type="match status" value="1"/>
</dbReference>
<comment type="caution">
    <text evidence="2">The sequence shown here is derived from an EMBL/GenBank/DDBJ whole genome shotgun (WGS) entry which is preliminary data.</text>
</comment>
<name>A0AA38MW16_9AGAR</name>
<reference evidence="2" key="2">
    <citation type="journal article" date="2023" name="Proc. Natl. Acad. Sci. U.S.A.">
        <title>A global phylogenomic analysis of the shiitake genus Lentinula.</title>
        <authorList>
            <person name="Sierra-Patev S."/>
            <person name="Min B."/>
            <person name="Naranjo-Ortiz M."/>
            <person name="Looney B."/>
            <person name="Konkel Z."/>
            <person name="Slot J.C."/>
            <person name="Sakamoto Y."/>
            <person name="Steenwyk J.L."/>
            <person name="Rokas A."/>
            <person name="Carro J."/>
            <person name="Camarero S."/>
            <person name="Ferreira P."/>
            <person name="Molpeceres G."/>
            <person name="Ruiz-Duenas F.J."/>
            <person name="Serrano A."/>
            <person name="Henrissat B."/>
            <person name="Drula E."/>
            <person name="Hughes K.W."/>
            <person name="Mata J.L."/>
            <person name="Ishikawa N.K."/>
            <person name="Vargas-Isla R."/>
            <person name="Ushijima S."/>
            <person name="Smith C.A."/>
            <person name="Donoghue J."/>
            <person name="Ahrendt S."/>
            <person name="Andreopoulos W."/>
            <person name="He G."/>
            <person name="LaButti K."/>
            <person name="Lipzen A."/>
            <person name="Ng V."/>
            <person name="Riley R."/>
            <person name="Sandor L."/>
            <person name="Barry K."/>
            <person name="Martinez A.T."/>
            <person name="Xiao Y."/>
            <person name="Gibbons J.G."/>
            <person name="Terashima K."/>
            <person name="Grigoriev I.V."/>
            <person name="Hibbett D."/>
        </authorList>
    </citation>
    <scope>NUCLEOTIDE SEQUENCE</scope>
    <source>
        <strain evidence="2">ET3784</strain>
    </source>
</reference>
<evidence type="ECO:0000313" key="3">
    <source>
        <dbReference type="Proteomes" id="UP001176059"/>
    </source>
</evidence>
<proteinExistence type="predicted"/>
<reference evidence="2" key="1">
    <citation type="submission" date="2022-08" db="EMBL/GenBank/DDBJ databases">
        <authorList>
            <consortium name="DOE Joint Genome Institute"/>
            <person name="Min B."/>
            <person name="Sierra-Patev S."/>
            <person name="Naranjo-Ortiz M."/>
            <person name="Looney B."/>
            <person name="Konkel Z."/>
            <person name="Slot J.C."/>
            <person name="Sakamoto Y."/>
            <person name="Steenwyk J.L."/>
            <person name="Rokas A."/>
            <person name="Carro J."/>
            <person name="Camarero S."/>
            <person name="Ferreira P."/>
            <person name="Molpeceres G."/>
            <person name="Ruiz-duenas F.J."/>
            <person name="Serrano A."/>
            <person name="Henrissat B."/>
            <person name="Drula E."/>
            <person name="Hughes K.W."/>
            <person name="Mata J.L."/>
            <person name="Ishikawa N.K."/>
            <person name="Vargas-Isla R."/>
            <person name="Ushijima S."/>
            <person name="Smith C.A."/>
            <person name="Ahrendt S."/>
            <person name="Andreopoulos W."/>
            <person name="He G."/>
            <person name="LaButti K."/>
            <person name="Lipzen A."/>
            <person name="Ng V."/>
            <person name="Riley R."/>
            <person name="Sandor L."/>
            <person name="Barry K."/>
            <person name="Martinez A.T."/>
            <person name="Xiao Y."/>
            <person name="Gibbons J.G."/>
            <person name="Terashima K."/>
            <person name="Hibbett D.S."/>
            <person name="Grigoriev I.V."/>
        </authorList>
    </citation>
    <scope>NUCLEOTIDE SEQUENCE</scope>
    <source>
        <strain evidence="2">ET3784</strain>
    </source>
</reference>
<sequence length="583" mass="67970">MRVPQDVKDDHKYLENIQAVHFMLQQFQKEVDKPEQVNGLKEAPTVYLRTHQPCYCFATTHSLPKGSGRGREVGKGRLDPRLVYVFVFEVLNEDVELDEAEEILAPCPPIAPQLPFMAIVESEFLNCENQEDRLIFAKMINHSSTLPLEDLDFASNSEANSTRNPGGLLEAQRLSKLTAAKGSSSSGIFELCEGSFFTFPYKDEQTRTVCLKRVIFRSSSVFGRGTIVIRVECACRHCLPNQFNWQGKELVLKLTFPSETRVFESMFMDRCKELAQGEHAWVLNHLPDIYWLFDIPFHDDSLRNNFKREFEDAHEMRVVRGSIQEELKALSSLKNAKECTQVFYDIIQCHHWVRKCTLIFHRDVSKGNFMVRERDGKKYGVLNDWDLAIWINNEHDEPTSLIRTGTRPYMAHEQQSVHWKGPHRYRHDLESIFYVMLLLVCLYSNPNEKVPHFENEEFRFEEWHWRDDAFLRLTKTSVVYAAPFIPPVSPFFSDFLLWLTELQDHLYMGFYSLGIHIKQTAKQKHNQFDTDDDSLCGNLPAFDMETLGGYFSYERIGMLLHTFQNERLATHGLEWQKILKPLS</sequence>
<dbReference type="GO" id="GO:0005524">
    <property type="term" value="F:ATP binding"/>
    <property type="evidence" value="ECO:0007669"/>
    <property type="project" value="InterPro"/>
</dbReference>
<evidence type="ECO:0000313" key="2">
    <source>
        <dbReference type="EMBL" id="KAJ3719608.1"/>
    </source>
</evidence>
<gene>
    <name evidence="2" type="ORF">DFJ43DRAFT_1159066</name>
</gene>
<dbReference type="InterPro" id="IPR000719">
    <property type="entry name" value="Prot_kinase_dom"/>
</dbReference>
<dbReference type="AlphaFoldDB" id="A0AA38MW16"/>
<dbReference type="InterPro" id="IPR040976">
    <property type="entry name" value="Pkinase_fungal"/>
</dbReference>
<dbReference type="PANTHER" id="PTHR38248:SF2">
    <property type="entry name" value="FUNK1 11"/>
    <property type="match status" value="1"/>
</dbReference>
<dbReference type="PANTHER" id="PTHR38248">
    <property type="entry name" value="FUNK1 6"/>
    <property type="match status" value="1"/>
</dbReference>
<dbReference type="PROSITE" id="PS50011">
    <property type="entry name" value="PROTEIN_KINASE_DOM"/>
    <property type="match status" value="1"/>
</dbReference>
<evidence type="ECO:0000259" key="1">
    <source>
        <dbReference type="PROSITE" id="PS50011"/>
    </source>
</evidence>
<feature type="domain" description="Protein kinase" evidence="1">
    <location>
        <begin position="216"/>
        <end position="528"/>
    </location>
</feature>
<dbReference type="SUPFAM" id="SSF56112">
    <property type="entry name" value="Protein kinase-like (PK-like)"/>
    <property type="match status" value="1"/>
</dbReference>
<dbReference type="GO" id="GO:0004672">
    <property type="term" value="F:protein kinase activity"/>
    <property type="evidence" value="ECO:0007669"/>
    <property type="project" value="InterPro"/>
</dbReference>
<dbReference type="InterPro" id="IPR011009">
    <property type="entry name" value="Kinase-like_dom_sf"/>
</dbReference>